<proteinExistence type="predicted"/>
<accession>A0A9D4LM77</accession>
<organism evidence="1 2">
    <name type="scientific">Dreissena polymorpha</name>
    <name type="common">Zebra mussel</name>
    <name type="synonym">Mytilus polymorpha</name>
    <dbReference type="NCBI Taxonomy" id="45954"/>
    <lineage>
        <taxon>Eukaryota</taxon>
        <taxon>Metazoa</taxon>
        <taxon>Spiralia</taxon>
        <taxon>Lophotrochozoa</taxon>
        <taxon>Mollusca</taxon>
        <taxon>Bivalvia</taxon>
        <taxon>Autobranchia</taxon>
        <taxon>Heteroconchia</taxon>
        <taxon>Euheterodonta</taxon>
        <taxon>Imparidentia</taxon>
        <taxon>Neoheterodontei</taxon>
        <taxon>Myida</taxon>
        <taxon>Dreissenoidea</taxon>
        <taxon>Dreissenidae</taxon>
        <taxon>Dreissena</taxon>
    </lineage>
</organism>
<dbReference type="EMBL" id="JAIWYP010000002">
    <property type="protein sequence ID" value="KAH3860193.1"/>
    <property type="molecule type" value="Genomic_DNA"/>
</dbReference>
<protein>
    <submittedName>
        <fullName evidence="1">Uncharacterized protein</fullName>
    </submittedName>
</protein>
<gene>
    <name evidence="1" type="ORF">DPMN_023085</name>
</gene>
<reference evidence="1" key="2">
    <citation type="submission" date="2020-11" db="EMBL/GenBank/DDBJ databases">
        <authorList>
            <person name="McCartney M.A."/>
            <person name="Auch B."/>
            <person name="Kono T."/>
            <person name="Mallez S."/>
            <person name="Becker A."/>
            <person name="Gohl D.M."/>
            <person name="Silverstein K.A.T."/>
            <person name="Koren S."/>
            <person name="Bechman K.B."/>
            <person name="Herman A."/>
            <person name="Abrahante J.E."/>
            <person name="Garbe J."/>
        </authorList>
    </citation>
    <scope>NUCLEOTIDE SEQUENCE</scope>
    <source>
        <strain evidence="1">Duluth1</strain>
        <tissue evidence="1">Whole animal</tissue>
    </source>
</reference>
<reference evidence="1" key="1">
    <citation type="journal article" date="2019" name="bioRxiv">
        <title>The Genome of the Zebra Mussel, Dreissena polymorpha: A Resource for Invasive Species Research.</title>
        <authorList>
            <person name="McCartney M.A."/>
            <person name="Auch B."/>
            <person name="Kono T."/>
            <person name="Mallez S."/>
            <person name="Zhang Y."/>
            <person name="Obille A."/>
            <person name="Becker A."/>
            <person name="Abrahante J.E."/>
            <person name="Garbe J."/>
            <person name="Badalamenti J.P."/>
            <person name="Herman A."/>
            <person name="Mangelson H."/>
            <person name="Liachko I."/>
            <person name="Sullivan S."/>
            <person name="Sone E.D."/>
            <person name="Koren S."/>
            <person name="Silverstein K.A.T."/>
            <person name="Beckman K.B."/>
            <person name="Gohl D.M."/>
        </authorList>
    </citation>
    <scope>NUCLEOTIDE SEQUENCE</scope>
    <source>
        <strain evidence="1">Duluth1</strain>
        <tissue evidence="1">Whole animal</tissue>
    </source>
</reference>
<evidence type="ECO:0000313" key="2">
    <source>
        <dbReference type="Proteomes" id="UP000828390"/>
    </source>
</evidence>
<sequence length="125" mass="13307">MFKKELGGGMFKKIGGGWGLGERGEGGIMWGLLVIIRWGNNVGWGYLLDVLKKIGWVGGVRRGVKCGRRMFKKNGGRWGGRKGGNNRGGVGGRGCNLNVSMNSLPIKKRSLSLAVNEACSLAGEG</sequence>
<evidence type="ECO:0000313" key="1">
    <source>
        <dbReference type="EMBL" id="KAH3860193.1"/>
    </source>
</evidence>
<dbReference type="Proteomes" id="UP000828390">
    <property type="component" value="Unassembled WGS sequence"/>
</dbReference>
<comment type="caution">
    <text evidence="1">The sequence shown here is derived from an EMBL/GenBank/DDBJ whole genome shotgun (WGS) entry which is preliminary data.</text>
</comment>
<name>A0A9D4LM77_DREPO</name>
<dbReference type="AlphaFoldDB" id="A0A9D4LM77"/>
<keyword evidence="2" id="KW-1185">Reference proteome</keyword>